<dbReference type="SUPFAM" id="SSF103506">
    <property type="entry name" value="Mitochondrial carrier"/>
    <property type="match status" value="1"/>
</dbReference>
<dbReference type="PRINTS" id="PR00926">
    <property type="entry name" value="MITOCARRIER"/>
</dbReference>
<dbReference type="Pfam" id="PF00153">
    <property type="entry name" value="Mito_carr"/>
    <property type="match status" value="4"/>
</dbReference>
<feature type="region of interest" description="Disordered" evidence="7">
    <location>
        <begin position="358"/>
        <end position="419"/>
    </location>
</feature>
<dbReference type="EMBL" id="HG722238">
    <property type="protein sequence ID" value="CDJ61814.1"/>
    <property type="molecule type" value="Genomic_DNA"/>
</dbReference>
<keyword evidence="3 6" id="KW-0812">Transmembrane</keyword>
<proteinExistence type="predicted"/>
<dbReference type="Proteomes" id="UP000030763">
    <property type="component" value="Unassembled WGS sequence"/>
</dbReference>
<dbReference type="Gene3D" id="1.50.40.10">
    <property type="entry name" value="Mitochondrial carrier domain"/>
    <property type="match status" value="2"/>
</dbReference>
<keyword evidence="9" id="KW-1185">Reference proteome</keyword>
<dbReference type="PANTHER" id="PTHR24089">
    <property type="entry name" value="SOLUTE CARRIER FAMILY 25"/>
    <property type="match status" value="1"/>
</dbReference>
<keyword evidence="5 6" id="KW-0472">Membrane</keyword>
<evidence type="ECO:0000256" key="1">
    <source>
        <dbReference type="ARBA" id="ARBA00004141"/>
    </source>
</evidence>
<dbReference type="VEuPathDB" id="ToxoDB:EMWEY_00001820"/>
<organism evidence="8 9">
    <name type="scientific">Eimeria maxima</name>
    <name type="common">Coccidian parasite</name>
    <dbReference type="NCBI Taxonomy" id="5804"/>
    <lineage>
        <taxon>Eukaryota</taxon>
        <taxon>Sar</taxon>
        <taxon>Alveolata</taxon>
        <taxon>Apicomplexa</taxon>
        <taxon>Conoidasida</taxon>
        <taxon>Coccidia</taxon>
        <taxon>Eucoccidiorida</taxon>
        <taxon>Eimeriorina</taxon>
        <taxon>Eimeriidae</taxon>
        <taxon>Eimeria</taxon>
    </lineage>
</organism>
<dbReference type="AlphaFoldDB" id="U6MH74"/>
<protein>
    <submittedName>
        <fullName evidence="8">Mitochondrial carrier domain-containing protein, putative</fullName>
    </submittedName>
</protein>
<reference evidence="8" key="2">
    <citation type="submission" date="2013-10" db="EMBL/GenBank/DDBJ databases">
        <authorList>
            <person name="Aslett M."/>
        </authorList>
    </citation>
    <scope>NUCLEOTIDE SEQUENCE [LARGE SCALE GENOMIC DNA]</scope>
    <source>
        <strain evidence="8">Weybridge</strain>
    </source>
</reference>
<dbReference type="OMA" id="QANCCKA"/>
<dbReference type="GO" id="GO:0016020">
    <property type="term" value="C:membrane"/>
    <property type="evidence" value="ECO:0007669"/>
    <property type="project" value="UniProtKB-SubCell"/>
</dbReference>
<dbReference type="RefSeq" id="XP_013338464.1">
    <property type="nucleotide sequence ID" value="XM_013483010.1"/>
</dbReference>
<dbReference type="InterPro" id="IPR018108">
    <property type="entry name" value="MCP_transmembrane"/>
</dbReference>
<feature type="repeat" description="Solcar" evidence="6">
    <location>
        <begin position="652"/>
        <end position="741"/>
    </location>
</feature>
<gene>
    <name evidence="8" type="ORF">EMWEY_00001820</name>
</gene>
<feature type="region of interest" description="Disordered" evidence="7">
    <location>
        <begin position="238"/>
        <end position="260"/>
    </location>
</feature>
<dbReference type="GeneID" id="25334168"/>
<keyword evidence="4" id="KW-0677">Repeat</keyword>
<keyword evidence="2" id="KW-0813">Transport</keyword>
<feature type="compositionally biased region" description="Low complexity" evidence="7">
    <location>
        <begin position="358"/>
        <end position="375"/>
    </location>
</feature>
<evidence type="ECO:0000256" key="7">
    <source>
        <dbReference type="SAM" id="MobiDB-lite"/>
    </source>
</evidence>
<evidence type="ECO:0000313" key="8">
    <source>
        <dbReference type="EMBL" id="CDJ61814.1"/>
    </source>
</evidence>
<dbReference type="OrthoDB" id="270584at2759"/>
<accession>U6MH74</accession>
<name>U6MH74_EIMMA</name>
<evidence type="ECO:0000256" key="4">
    <source>
        <dbReference type="ARBA" id="ARBA00022737"/>
    </source>
</evidence>
<dbReference type="GO" id="GO:0055085">
    <property type="term" value="P:transmembrane transport"/>
    <property type="evidence" value="ECO:0007669"/>
    <property type="project" value="InterPro"/>
</dbReference>
<reference evidence="8" key="1">
    <citation type="submission" date="2013-10" db="EMBL/GenBank/DDBJ databases">
        <title>Genomic analysis of the causative agents of coccidiosis in chickens.</title>
        <authorList>
            <person name="Reid A.J."/>
            <person name="Blake D."/>
            <person name="Billington K."/>
            <person name="Browne H."/>
            <person name="Dunn M."/>
            <person name="Hung S."/>
            <person name="Kawahara F."/>
            <person name="Miranda-Saavedra D."/>
            <person name="Mourier T."/>
            <person name="Nagra H."/>
            <person name="Otto T.D."/>
            <person name="Rawlings N."/>
            <person name="Sanchez A."/>
            <person name="Sanders M."/>
            <person name="Subramaniam C."/>
            <person name="Tay Y."/>
            <person name="Dear P."/>
            <person name="Doerig C."/>
            <person name="Gruber A."/>
            <person name="Parkinson J."/>
            <person name="Shirley M."/>
            <person name="Wan K.L."/>
            <person name="Berriman M."/>
            <person name="Tomley F."/>
            <person name="Pain A."/>
        </authorList>
    </citation>
    <scope>NUCLEOTIDE SEQUENCE [LARGE SCALE GENOMIC DNA]</scope>
    <source>
        <strain evidence="8">Weybridge</strain>
    </source>
</reference>
<evidence type="ECO:0000256" key="5">
    <source>
        <dbReference type="ARBA" id="ARBA00023136"/>
    </source>
</evidence>
<evidence type="ECO:0000256" key="2">
    <source>
        <dbReference type="ARBA" id="ARBA00022448"/>
    </source>
</evidence>
<feature type="repeat" description="Solcar" evidence="6">
    <location>
        <begin position="488"/>
        <end position="574"/>
    </location>
</feature>
<dbReference type="PROSITE" id="PS50920">
    <property type="entry name" value="SOLCAR"/>
    <property type="match status" value="2"/>
</dbReference>
<dbReference type="InterPro" id="IPR002067">
    <property type="entry name" value="MCP"/>
</dbReference>
<evidence type="ECO:0000313" key="9">
    <source>
        <dbReference type="Proteomes" id="UP000030763"/>
    </source>
</evidence>
<dbReference type="InterPro" id="IPR023395">
    <property type="entry name" value="MCP_dom_sf"/>
</dbReference>
<sequence>MSPSTCFCSCCDTRTNISGTAQAAASAGPEHELSNPSVAVGEAPVADAAAAPVAAAALITVNSQAVPLTQRRLSTLRTPHTRETDDSSGNCYLPCLPVRAAAARASAAPSTCEVVNATKAATVETAGPQPSSEGLATSTAAVDVPLGQVPLAWHLHWSNFHDRRLRHCSCNIFNDGGSNGKYGSGNYRCSQNIHDGSYCTGGSRCFSSNSRSGSTVHRLPVSRTCYAACRSRPAAASTASAATSGEHQPAVDGSKKHSDVREQQLLERQHLQKNEEDDPRMLKIMRTHAFLHLTSGAVAGAVSRTATAPLDRLKVMLQLQPFSVPLRQAARVIMQQELSGKASGVGCASTAAVVADALSSSSNPRSSSKNQRSPQTSRSVERGPSKQFQQQHGVRADVRSASTVRSSSNGSCCCSTGSNRMSSSGHLLLGGWRGFFRGNLTNCLKVVPETAVKFYSYDICKHALAHRKQQQQQPQQQHQQGEQGEPHLQLLDRFLCGATAGLCAQLLIYPMELVKTRLAAYGPGCMYTGVLQCFRAIYKEGGFRRLYRGVGPSLLGIIPYAGIDLAVFETLKEAYVQRVIVPRQQQQLDQQPLQLRPTCNNCISETSPGGMVPFAPGATAATGGAPFASGSSRSRCCCDESSSSSGLPPASPPAAVLLLMGGCSSLIGQVLAYPTALVRTRMQVDGSGGQPLLYRSSAAAAAAAVRQGGLRGLYRGLQANCCKALPAVSLSWIVYEKMKYAISSFERDWSQKVEQQRLAAKSRP</sequence>
<comment type="subcellular location">
    <subcellularLocation>
        <location evidence="1">Membrane</location>
        <topology evidence="1">Multi-pass membrane protein</topology>
    </subcellularLocation>
</comment>
<evidence type="ECO:0000256" key="6">
    <source>
        <dbReference type="PROSITE-ProRule" id="PRU00282"/>
    </source>
</evidence>
<evidence type="ECO:0000256" key="3">
    <source>
        <dbReference type="ARBA" id="ARBA00022692"/>
    </source>
</evidence>